<dbReference type="EMBL" id="BSYR01000013">
    <property type="protein sequence ID" value="GMI77014.1"/>
    <property type="molecule type" value="Genomic_DNA"/>
</dbReference>
<gene>
    <name evidence="2" type="ORF">HRI_001370700</name>
</gene>
<evidence type="ECO:0000259" key="1">
    <source>
        <dbReference type="Pfam" id="PF05699"/>
    </source>
</evidence>
<comment type="caution">
    <text evidence="2">The sequence shown here is derived from an EMBL/GenBank/DDBJ whole genome shotgun (WGS) entry which is preliminary data.</text>
</comment>
<dbReference type="SUPFAM" id="SSF53098">
    <property type="entry name" value="Ribonuclease H-like"/>
    <property type="match status" value="1"/>
</dbReference>
<keyword evidence="3" id="KW-1185">Reference proteome</keyword>
<evidence type="ECO:0000313" key="2">
    <source>
        <dbReference type="EMBL" id="GMI77014.1"/>
    </source>
</evidence>
<reference evidence="2" key="1">
    <citation type="submission" date="2023-05" db="EMBL/GenBank/DDBJ databases">
        <title>Genome and transcriptome analyses reveal genes involved in the formation of fine ridges on petal epidermal cells in Hibiscus trionum.</title>
        <authorList>
            <person name="Koshimizu S."/>
            <person name="Masuda S."/>
            <person name="Ishii T."/>
            <person name="Shirasu K."/>
            <person name="Hoshino A."/>
            <person name="Arita M."/>
        </authorList>
    </citation>
    <scope>NUCLEOTIDE SEQUENCE</scope>
    <source>
        <strain evidence="2">Hamamatsu line</strain>
    </source>
</reference>
<dbReference type="Proteomes" id="UP001165190">
    <property type="component" value="Unassembled WGS sequence"/>
</dbReference>
<dbReference type="GO" id="GO:0046983">
    <property type="term" value="F:protein dimerization activity"/>
    <property type="evidence" value="ECO:0007669"/>
    <property type="project" value="InterPro"/>
</dbReference>
<protein>
    <recommendedName>
        <fullName evidence="1">HAT C-terminal dimerisation domain-containing protein</fullName>
    </recommendedName>
</protein>
<feature type="domain" description="HAT C-terminal dimerisation" evidence="1">
    <location>
        <begin position="113"/>
        <end position="161"/>
    </location>
</feature>
<sequence>MGFIYEVMDRAKLEIQRDRRYYRKYWDIIDQRWSRQLHNDLHSARYYLNPQFLYGANSSNELLSETMAGVRNVIQKIEPSMNDQILKMNQLLLYRDKIDSFGTPLAQAAILKTSPAEWSINYGYCVPQLQRIAVKVLSQTTSSSNYERNWSTFSLIHTKKREIDSSIKDFKN</sequence>
<organism evidence="2 3">
    <name type="scientific">Hibiscus trionum</name>
    <name type="common">Flower of an hour</name>
    <dbReference type="NCBI Taxonomy" id="183268"/>
    <lineage>
        <taxon>Eukaryota</taxon>
        <taxon>Viridiplantae</taxon>
        <taxon>Streptophyta</taxon>
        <taxon>Embryophyta</taxon>
        <taxon>Tracheophyta</taxon>
        <taxon>Spermatophyta</taxon>
        <taxon>Magnoliopsida</taxon>
        <taxon>eudicotyledons</taxon>
        <taxon>Gunneridae</taxon>
        <taxon>Pentapetalae</taxon>
        <taxon>rosids</taxon>
        <taxon>malvids</taxon>
        <taxon>Malvales</taxon>
        <taxon>Malvaceae</taxon>
        <taxon>Malvoideae</taxon>
        <taxon>Hibiscus</taxon>
    </lineage>
</organism>
<dbReference type="OrthoDB" id="2013475at2759"/>
<proteinExistence type="predicted"/>
<dbReference type="InterPro" id="IPR012337">
    <property type="entry name" value="RNaseH-like_sf"/>
</dbReference>
<evidence type="ECO:0000313" key="3">
    <source>
        <dbReference type="Proteomes" id="UP001165190"/>
    </source>
</evidence>
<dbReference type="InterPro" id="IPR008906">
    <property type="entry name" value="HATC_C_dom"/>
</dbReference>
<dbReference type="Pfam" id="PF05699">
    <property type="entry name" value="Dimer_Tnp_hAT"/>
    <property type="match status" value="1"/>
</dbReference>
<name>A0A9W7LTU1_HIBTR</name>
<accession>A0A9W7LTU1</accession>
<dbReference type="AlphaFoldDB" id="A0A9W7LTU1"/>